<feature type="transmembrane region" description="Helical" evidence="1">
    <location>
        <begin position="157"/>
        <end position="178"/>
    </location>
</feature>
<organism evidence="3 4">
    <name type="scientific">Favolaschia claudopus</name>
    <dbReference type="NCBI Taxonomy" id="2862362"/>
    <lineage>
        <taxon>Eukaryota</taxon>
        <taxon>Fungi</taxon>
        <taxon>Dikarya</taxon>
        <taxon>Basidiomycota</taxon>
        <taxon>Agaricomycotina</taxon>
        <taxon>Agaricomycetes</taxon>
        <taxon>Agaricomycetidae</taxon>
        <taxon>Agaricales</taxon>
        <taxon>Marasmiineae</taxon>
        <taxon>Mycenaceae</taxon>
        <taxon>Favolaschia</taxon>
    </lineage>
</organism>
<protein>
    <recommendedName>
        <fullName evidence="2">DUF6534 domain-containing protein</fullName>
    </recommendedName>
</protein>
<dbReference type="PANTHER" id="PTHR40465:SF1">
    <property type="entry name" value="DUF6534 DOMAIN-CONTAINING PROTEIN"/>
    <property type="match status" value="1"/>
</dbReference>
<sequence length="313" mass="34538">MAGTATSVGPLLLGILLNTYLYGLVTSHCMIYVNHKFNDSWWIRAMVLMLFSIDTLHTGVGIYELWEICVKNSSNPTFFLVVDWTIPFTSIVVSLSGVLVQLFLIQRAFNLTGSKIILLILGALCTGSFVTGCITAVRLGIIKDVMKFHEIVPLVTGWLVLLCLTDLLISGTLIFVLARSRTGFRHTDTIINQLIRGAIQTGLFVSMFALGDLLCFIFASDTTFYAMFAYPIGRINTLTLVDTLNTRMKIFRMDRMDQDLGASGGTVQSAPNVFHIRTVSSQTYRIEGVAEAHRTEGDKLPVGEADEPPLAKV</sequence>
<name>A0AAW0CKF9_9AGAR</name>
<keyword evidence="4" id="KW-1185">Reference proteome</keyword>
<accession>A0AAW0CKF9</accession>
<evidence type="ECO:0000259" key="2">
    <source>
        <dbReference type="Pfam" id="PF20152"/>
    </source>
</evidence>
<evidence type="ECO:0000313" key="3">
    <source>
        <dbReference type="EMBL" id="KAK7039625.1"/>
    </source>
</evidence>
<keyword evidence="1" id="KW-1133">Transmembrane helix</keyword>
<keyword evidence="1" id="KW-0472">Membrane</keyword>
<comment type="caution">
    <text evidence="3">The sequence shown here is derived from an EMBL/GenBank/DDBJ whole genome shotgun (WGS) entry which is preliminary data.</text>
</comment>
<reference evidence="3 4" key="1">
    <citation type="journal article" date="2024" name="J Genomics">
        <title>Draft genome sequencing and assembly of Favolaschia claudopus CIRM-BRFM 2984 isolated from oak limbs.</title>
        <authorList>
            <person name="Navarro D."/>
            <person name="Drula E."/>
            <person name="Chaduli D."/>
            <person name="Cazenave R."/>
            <person name="Ahrendt S."/>
            <person name="Wang J."/>
            <person name="Lipzen A."/>
            <person name="Daum C."/>
            <person name="Barry K."/>
            <person name="Grigoriev I.V."/>
            <person name="Favel A."/>
            <person name="Rosso M.N."/>
            <person name="Martin F."/>
        </authorList>
    </citation>
    <scope>NUCLEOTIDE SEQUENCE [LARGE SCALE GENOMIC DNA]</scope>
    <source>
        <strain evidence="3 4">CIRM-BRFM 2984</strain>
    </source>
</reference>
<proteinExistence type="predicted"/>
<feature type="transmembrane region" description="Helical" evidence="1">
    <location>
        <begin position="86"/>
        <end position="104"/>
    </location>
</feature>
<feature type="transmembrane region" description="Helical" evidence="1">
    <location>
        <begin position="12"/>
        <end position="33"/>
    </location>
</feature>
<feature type="transmembrane region" description="Helical" evidence="1">
    <location>
        <begin position="198"/>
        <end position="219"/>
    </location>
</feature>
<dbReference type="InterPro" id="IPR045339">
    <property type="entry name" value="DUF6534"/>
</dbReference>
<feature type="transmembrane region" description="Helical" evidence="1">
    <location>
        <begin position="116"/>
        <end position="137"/>
    </location>
</feature>
<dbReference type="Pfam" id="PF20152">
    <property type="entry name" value="DUF6534"/>
    <property type="match status" value="1"/>
</dbReference>
<gene>
    <name evidence="3" type="ORF">R3P38DRAFT_2900801</name>
</gene>
<evidence type="ECO:0000256" key="1">
    <source>
        <dbReference type="SAM" id="Phobius"/>
    </source>
</evidence>
<dbReference type="AlphaFoldDB" id="A0AAW0CKF9"/>
<evidence type="ECO:0000313" key="4">
    <source>
        <dbReference type="Proteomes" id="UP001362999"/>
    </source>
</evidence>
<keyword evidence="1" id="KW-0812">Transmembrane</keyword>
<feature type="transmembrane region" description="Helical" evidence="1">
    <location>
        <begin position="45"/>
        <end position="66"/>
    </location>
</feature>
<feature type="transmembrane region" description="Helical" evidence="1">
    <location>
        <begin position="225"/>
        <end position="245"/>
    </location>
</feature>
<dbReference type="Proteomes" id="UP001362999">
    <property type="component" value="Unassembled WGS sequence"/>
</dbReference>
<dbReference type="PANTHER" id="PTHR40465">
    <property type="entry name" value="CHROMOSOME 1, WHOLE GENOME SHOTGUN SEQUENCE"/>
    <property type="match status" value="1"/>
</dbReference>
<feature type="domain" description="DUF6534" evidence="2">
    <location>
        <begin position="164"/>
        <end position="248"/>
    </location>
</feature>
<dbReference type="EMBL" id="JAWWNJ010000016">
    <property type="protein sequence ID" value="KAK7039625.1"/>
    <property type="molecule type" value="Genomic_DNA"/>
</dbReference>